<evidence type="ECO:0000256" key="1">
    <source>
        <dbReference type="SAM" id="Phobius"/>
    </source>
</evidence>
<keyword evidence="1" id="KW-0472">Membrane</keyword>
<sequence length="269" mass="30782">MKSIKYLLKWLFIIIATAMLCFFAAMAWRNLRVNSDETNFASAHFTVHYRGIYNSEAQTIADALERNYDRINRALANPPHKKIDVHIHPTQSAFNMATGLTGSHANGTSRGPHAFHIMYQTWFNSIFPANNTQVAVHEFTHCVQLNILITEALESPAFAGSKDFDQKFEARFAKDYPQWLWESLSDYEAGIVNKTSVGYGMRSSPRLDDLNHGNRVYQVGYTVIEYLVHQFGADKLPAFVRSYGDIEQVLHVSKQDFEKGWLSFVAERY</sequence>
<protein>
    <recommendedName>
        <fullName evidence="4">DUF2268 domain-containing protein</fullName>
    </recommendedName>
</protein>
<keyword evidence="1" id="KW-1133">Transmembrane helix</keyword>
<evidence type="ECO:0008006" key="4">
    <source>
        <dbReference type="Google" id="ProtNLM"/>
    </source>
</evidence>
<keyword evidence="1" id="KW-0812">Transmembrane</keyword>
<evidence type="ECO:0000313" key="3">
    <source>
        <dbReference type="Proteomes" id="UP001162741"/>
    </source>
</evidence>
<dbReference type="EMBL" id="CP107006">
    <property type="protein sequence ID" value="UYQ91224.1"/>
    <property type="molecule type" value="Genomic_DNA"/>
</dbReference>
<proteinExistence type="predicted"/>
<reference evidence="2" key="1">
    <citation type="submission" date="2022-10" db="EMBL/GenBank/DDBJ databases">
        <title>Chitinophaga sp. nov., isolated from soil.</title>
        <authorList>
            <person name="Jeon C.O."/>
        </authorList>
    </citation>
    <scope>NUCLEOTIDE SEQUENCE</scope>
    <source>
        <strain evidence="2">R8</strain>
    </source>
</reference>
<name>A0ABY6IYY9_9BACT</name>
<dbReference type="RefSeq" id="WP_264279694.1">
    <property type="nucleotide sequence ID" value="NZ_CP107006.1"/>
</dbReference>
<dbReference type="Proteomes" id="UP001162741">
    <property type="component" value="Chromosome"/>
</dbReference>
<organism evidence="2 3">
    <name type="scientific">Chitinophaga horti</name>
    <dbReference type="NCBI Taxonomy" id="2920382"/>
    <lineage>
        <taxon>Bacteria</taxon>
        <taxon>Pseudomonadati</taxon>
        <taxon>Bacteroidota</taxon>
        <taxon>Chitinophagia</taxon>
        <taxon>Chitinophagales</taxon>
        <taxon>Chitinophagaceae</taxon>
        <taxon>Chitinophaga</taxon>
    </lineage>
</organism>
<accession>A0ABY6IYY9</accession>
<evidence type="ECO:0000313" key="2">
    <source>
        <dbReference type="EMBL" id="UYQ91224.1"/>
    </source>
</evidence>
<feature type="transmembrane region" description="Helical" evidence="1">
    <location>
        <begin position="7"/>
        <end position="28"/>
    </location>
</feature>
<keyword evidence="3" id="KW-1185">Reference proteome</keyword>
<gene>
    <name evidence="2" type="ORF">MKQ68_14100</name>
</gene>